<dbReference type="AlphaFoldDB" id="A0A6H5ICL0"/>
<accession>A0A6H5ICL0</accession>
<reference evidence="1 2" key="1">
    <citation type="submission" date="2020-02" db="EMBL/GenBank/DDBJ databases">
        <authorList>
            <person name="Ferguson B K."/>
        </authorList>
    </citation>
    <scope>NUCLEOTIDE SEQUENCE [LARGE SCALE GENOMIC DNA]</scope>
</reference>
<evidence type="ECO:0000313" key="2">
    <source>
        <dbReference type="Proteomes" id="UP000479190"/>
    </source>
</evidence>
<dbReference type="OrthoDB" id="7696986at2759"/>
<gene>
    <name evidence="1" type="ORF">TBRA_LOCUS6616</name>
</gene>
<keyword evidence="2" id="KW-1185">Reference proteome</keyword>
<dbReference type="Proteomes" id="UP000479190">
    <property type="component" value="Unassembled WGS sequence"/>
</dbReference>
<proteinExistence type="predicted"/>
<dbReference type="EMBL" id="CADCXV010000753">
    <property type="protein sequence ID" value="CAB0034718.1"/>
    <property type="molecule type" value="Genomic_DNA"/>
</dbReference>
<name>A0A6H5ICL0_9HYME</name>
<protein>
    <submittedName>
        <fullName evidence="1">Uncharacterized protein</fullName>
    </submittedName>
</protein>
<organism evidence="1 2">
    <name type="scientific">Trichogramma brassicae</name>
    <dbReference type="NCBI Taxonomy" id="86971"/>
    <lineage>
        <taxon>Eukaryota</taxon>
        <taxon>Metazoa</taxon>
        <taxon>Ecdysozoa</taxon>
        <taxon>Arthropoda</taxon>
        <taxon>Hexapoda</taxon>
        <taxon>Insecta</taxon>
        <taxon>Pterygota</taxon>
        <taxon>Neoptera</taxon>
        <taxon>Endopterygota</taxon>
        <taxon>Hymenoptera</taxon>
        <taxon>Apocrita</taxon>
        <taxon>Proctotrupomorpha</taxon>
        <taxon>Chalcidoidea</taxon>
        <taxon>Trichogrammatidae</taxon>
        <taxon>Trichogramma</taxon>
    </lineage>
</organism>
<evidence type="ECO:0000313" key="1">
    <source>
        <dbReference type="EMBL" id="CAB0034718.1"/>
    </source>
</evidence>
<sequence>MRRLPCTWIDIDDDSAPVLLQKSNSLFHYVGVEDDVDENFVKNLKGLTLNFRAPIRILLIMLNRKNCSTGSYLDLLEQFWQEQLVDVTIIGISSRVSEPRRKITIVNQKLDYTTTIHHYNPFTRFYTNRDLNSSNLLFPTKLSDLHGHKLRLGFKENPLQSLHSRESQKIEAFVDELLSTIQRKLNFSVELDLIPISDVSHLLYNDSISDAVQEIISLRHLDVYASGAHLTYNEQPFPVRSK</sequence>